<gene>
    <name evidence="1" type="primary">OJ1123_E07.6</name>
</gene>
<sequence length="52" mass="5950">MGRSERVMGEERSRDVEEIDAIGYGNRMVEIMHVCQMILSQSEVMSTALNLF</sequence>
<dbReference type="AlphaFoldDB" id="Q6YX87"/>
<dbReference type="EMBL" id="AP005721">
    <property type="protein sequence ID" value="BAD10575.1"/>
    <property type="molecule type" value="Genomic_DNA"/>
</dbReference>
<evidence type="ECO:0000313" key="2">
    <source>
        <dbReference type="Proteomes" id="UP000000763"/>
    </source>
</evidence>
<protein>
    <submittedName>
        <fullName evidence="1">Uncharacterized protein</fullName>
    </submittedName>
</protein>
<accession>Q6YX87</accession>
<evidence type="ECO:0000313" key="1">
    <source>
        <dbReference type="EMBL" id="BAD10575.1"/>
    </source>
</evidence>
<organism evidence="1 2">
    <name type="scientific">Oryza sativa subsp. japonica</name>
    <name type="common">Rice</name>
    <dbReference type="NCBI Taxonomy" id="39947"/>
    <lineage>
        <taxon>Eukaryota</taxon>
        <taxon>Viridiplantae</taxon>
        <taxon>Streptophyta</taxon>
        <taxon>Embryophyta</taxon>
        <taxon>Tracheophyta</taxon>
        <taxon>Spermatophyta</taxon>
        <taxon>Magnoliopsida</taxon>
        <taxon>Liliopsida</taxon>
        <taxon>Poales</taxon>
        <taxon>Poaceae</taxon>
        <taxon>BOP clade</taxon>
        <taxon>Oryzoideae</taxon>
        <taxon>Oryzeae</taxon>
        <taxon>Oryzinae</taxon>
        <taxon>Oryza</taxon>
        <taxon>Oryza sativa</taxon>
    </lineage>
</organism>
<dbReference type="Proteomes" id="UP000000763">
    <property type="component" value="Chromosome 2"/>
</dbReference>
<reference evidence="2" key="1">
    <citation type="journal article" date="2005" name="Nature">
        <title>The map-based sequence of the rice genome.</title>
        <authorList>
            <consortium name="International rice genome sequencing project (IRGSP)"/>
            <person name="Matsumoto T."/>
            <person name="Wu J."/>
            <person name="Kanamori H."/>
            <person name="Katayose Y."/>
            <person name="Fujisawa M."/>
            <person name="Namiki N."/>
            <person name="Mizuno H."/>
            <person name="Yamamoto K."/>
            <person name="Antonio B.A."/>
            <person name="Baba T."/>
            <person name="Sakata K."/>
            <person name="Nagamura Y."/>
            <person name="Aoki H."/>
            <person name="Arikawa K."/>
            <person name="Arita K."/>
            <person name="Bito T."/>
            <person name="Chiden Y."/>
            <person name="Fujitsuka N."/>
            <person name="Fukunaka R."/>
            <person name="Hamada M."/>
            <person name="Harada C."/>
            <person name="Hayashi A."/>
            <person name="Hijishita S."/>
            <person name="Honda M."/>
            <person name="Hosokawa S."/>
            <person name="Ichikawa Y."/>
            <person name="Idonuma A."/>
            <person name="Iijima M."/>
            <person name="Ikeda M."/>
            <person name="Ikeno M."/>
            <person name="Ito K."/>
            <person name="Ito S."/>
            <person name="Ito T."/>
            <person name="Ito Y."/>
            <person name="Ito Y."/>
            <person name="Iwabuchi A."/>
            <person name="Kamiya K."/>
            <person name="Karasawa W."/>
            <person name="Kurita K."/>
            <person name="Katagiri S."/>
            <person name="Kikuta A."/>
            <person name="Kobayashi H."/>
            <person name="Kobayashi N."/>
            <person name="Machita K."/>
            <person name="Maehara T."/>
            <person name="Masukawa M."/>
            <person name="Mizubayashi T."/>
            <person name="Mukai Y."/>
            <person name="Nagasaki H."/>
            <person name="Nagata Y."/>
            <person name="Naito S."/>
            <person name="Nakashima M."/>
            <person name="Nakama Y."/>
            <person name="Nakamichi Y."/>
            <person name="Nakamura M."/>
            <person name="Meguro A."/>
            <person name="Negishi M."/>
            <person name="Ohta I."/>
            <person name="Ohta T."/>
            <person name="Okamoto M."/>
            <person name="Ono N."/>
            <person name="Saji S."/>
            <person name="Sakaguchi M."/>
            <person name="Sakai K."/>
            <person name="Shibata M."/>
            <person name="Shimokawa T."/>
            <person name="Song J."/>
            <person name="Takazaki Y."/>
            <person name="Terasawa K."/>
            <person name="Tsugane M."/>
            <person name="Tsuji K."/>
            <person name="Ueda S."/>
            <person name="Waki K."/>
            <person name="Yamagata H."/>
            <person name="Yamamoto M."/>
            <person name="Yamamoto S."/>
            <person name="Yamane H."/>
            <person name="Yoshiki S."/>
            <person name="Yoshihara R."/>
            <person name="Yukawa K."/>
            <person name="Zhong H."/>
            <person name="Yano M."/>
            <person name="Yuan Q."/>
            <person name="Ouyang S."/>
            <person name="Liu J."/>
            <person name="Jones K.M."/>
            <person name="Gansberger K."/>
            <person name="Moffat K."/>
            <person name="Hill J."/>
            <person name="Bera J."/>
            <person name="Fadrosh D."/>
            <person name="Jin S."/>
            <person name="Johri S."/>
            <person name="Kim M."/>
            <person name="Overton L."/>
            <person name="Reardon M."/>
            <person name="Tsitrin T."/>
            <person name="Vuong H."/>
            <person name="Weaver B."/>
            <person name="Ciecko A."/>
            <person name="Tallon L."/>
            <person name="Jackson J."/>
            <person name="Pai G."/>
            <person name="Aken S.V."/>
            <person name="Utterback T."/>
            <person name="Reidmuller S."/>
            <person name="Feldblyum T."/>
            <person name="Hsiao J."/>
            <person name="Zismann V."/>
            <person name="Iobst S."/>
            <person name="de Vazeille A.R."/>
            <person name="Buell C.R."/>
            <person name="Ying K."/>
            <person name="Li Y."/>
            <person name="Lu T."/>
            <person name="Huang Y."/>
            <person name="Zhao Q."/>
            <person name="Feng Q."/>
            <person name="Zhang L."/>
            <person name="Zhu J."/>
            <person name="Weng Q."/>
            <person name="Mu J."/>
            <person name="Lu Y."/>
            <person name="Fan D."/>
            <person name="Liu Y."/>
            <person name="Guan J."/>
            <person name="Zhang Y."/>
            <person name="Yu S."/>
            <person name="Liu X."/>
            <person name="Zhang Y."/>
            <person name="Hong G."/>
            <person name="Han B."/>
            <person name="Choisne N."/>
            <person name="Demange N."/>
            <person name="Orjeda G."/>
            <person name="Samain S."/>
            <person name="Cattolico L."/>
            <person name="Pelletier E."/>
            <person name="Couloux A."/>
            <person name="Segurens B."/>
            <person name="Wincker P."/>
            <person name="D'Hont A."/>
            <person name="Scarpelli C."/>
            <person name="Weissenbach J."/>
            <person name="Salanoubat M."/>
            <person name="Quetier F."/>
            <person name="Yu Y."/>
            <person name="Kim H.R."/>
            <person name="Rambo T."/>
            <person name="Currie J."/>
            <person name="Collura K."/>
            <person name="Luo M."/>
            <person name="Yang T."/>
            <person name="Ammiraju J.S.S."/>
            <person name="Engler F."/>
            <person name="Soderlund C."/>
            <person name="Wing R.A."/>
            <person name="Palmer L.E."/>
            <person name="de la Bastide M."/>
            <person name="Spiegel L."/>
            <person name="Nascimento L."/>
            <person name="Zutavern T."/>
            <person name="O'Shaughnessy A."/>
            <person name="Dike S."/>
            <person name="Dedhia N."/>
            <person name="Preston R."/>
            <person name="Balija V."/>
            <person name="McCombie W.R."/>
            <person name="Chow T."/>
            <person name="Chen H."/>
            <person name="Chung M."/>
            <person name="Chen C."/>
            <person name="Shaw J."/>
            <person name="Wu H."/>
            <person name="Hsiao K."/>
            <person name="Chao Y."/>
            <person name="Chu M."/>
            <person name="Cheng C."/>
            <person name="Hour A."/>
            <person name="Lee P."/>
            <person name="Lin S."/>
            <person name="Lin Y."/>
            <person name="Liou J."/>
            <person name="Liu S."/>
            <person name="Hsing Y."/>
            <person name="Raghuvanshi S."/>
            <person name="Mohanty A."/>
            <person name="Bharti A.K."/>
            <person name="Gaur A."/>
            <person name="Gupta V."/>
            <person name="Kumar D."/>
            <person name="Ravi V."/>
            <person name="Vij S."/>
            <person name="Kapur A."/>
            <person name="Khurana P."/>
            <person name="Khurana P."/>
            <person name="Khurana J.P."/>
            <person name="Tyagi A.K."/>
            <person name="Gaikwad K."/>
            <person name="Singh A."/>
            <person name="Dalal V."/>
            <person name="Srivastava S."/>
            <person name="Dixit A."/>
            <person name="Pal A.K."/>
            <person name="Ghazi I.A."/>
            <person name="Yadav M."/>
            <person name="Pandit A."/>
            <person name="Bhargava A."/>
            <person name="Sureshbabu K."/>
            <person name="Batra K."/>
            <person name="Sharma T.R."/>
            <person name="Mohapatra T."/>
            <person name="Singh N.K."/>
            <person name="Messing J."/>
            <person name="Nelson A.B."/>
            <person name="Fuks G."/>
            <person name="Kavchok S."/>
            <person name="Keizer G."/>
            <person name="Linton E."/>
            <person name="Llaca V."/>
            <person name="Song R."/>
            <person name="Tanyolac B."/>
            <person name="Young S."/>
            <person name="Ho-Il K."/>
            <person name="Hahn J.H."/>
            <person name="Sangsakoo G."/>
            <person name="Vanavichit A."/>
            <person name="de Mattos Luiz.A.T."/>
            <person name="Zimmer P.D."/>
            <person name="Malone G."/>
            <person name="Dellagostin O."/>
            <person name="de Oliveira A.C."/>
            <person name="Bevan M."/>
            <person name="Bancroft I."/>
            <person name="Minx P."/>
            <person name="Cordum H."/>
            <person name="Wilson R."/>
            <person name="Cheng Z."/>
            <person name="Jin W."/>
            <person name="Jiang J."/>
            <person name="Leong S.A."/>
            <person name="Iwama H."/>
            <person name="Gojobori T."/>
            <person name="Itoh T."/>
            <person name="Niimura Y."/>
            <person name="Fujii Y."/>
            <person name="Habara T."/>
            <person name="Sakai H."/>
            <person name="Sato Y."/>
            <person name="Wilson G."/>
            <person name="Kumar K."/>
            <person name="McCouch S."/>
            <person name="Juretic N."/>
            <person name="Hoen D."/>
            <person name="Wright S."/>
            <person name="Bruskiewich R."/>
            <person name="Bureau T."/>
            <person name="Miyao A."/>
            <person name="Hirochika H."/>
            <person name="Nishikawa T."/>
            <person name="Kadowaki K."/>
            <person name="Sugiura M."/>
            <person name="Burr B."/>
            <person name="Sasaki T."/>
        </authorList>
    </citation>
    <scope>NUCLEOTIDE SEQUENCE [LARGE SCALE GENOMIC DNA]</scope>
    <source>
        <strain evidence="2">cv. Nipponbare</strain>
    </source>
</reference>
<name>Q6YX87_ORYSJ</name>
<reference evidence="2" key="2">
    <citation type="journal article" date="2008" name="Nucleic Acids Res.">
        <title>The rice annotation project database (RAP-DB): 2008 update.</title>
        <authorList>
            <consortium name="The rice annotation project (RAP)"/>
        </authorList>
    </citation>
    <scope>GENOME REANNOTATION</scope>
    <source>
        <strain evidence="2">cv. Nipponbare</strain>
    </source>
</reference>
<proteinExistence type="predicted"/>